<evidence type="ECO:0000313" key="16">
    <source>
        <dbReference type="EMBL" id="KAI5394583.1"/>
    </source>
</evidence>
<dbReference type="PIRSF" id="PIRSF036392">
    <property type="entry name" value="RR_ARR_type-B"/>
    <property type="match status" value="1"/>
</dbReference>
<evidence type="ECO:0000256" key="3">
    <source>
        <dbReference type="ARBA" id="ARBA00022553"/>
    </source>
</evidence>
<evidence type="ECO:0000256" key="4">
    <source>
        <dbReference type="ARBA" id="ARBA00022864"/>
    </source>
</evidence>
<dbReference type="PANTHER" id="PTHR43874">
    <property type="entry name" value="TWO-COMPONENT RESPONSE REGULATOR"/>
    <property type="match status" value="1"/>
</dbReference>
<dbReference type="Gene3D" id="3.40.50.2300">
    <property type="match status" value="1"/>
</dbReference>
<dbReference type="InterPro" id="IPR017053">
    <property type="entry name" value="Response_reg_B-typ_pln"/>
</dbReference>
<dbReference type="GO" id="GO:0009736">
    <property type="term" value="P:cytokinin-activated signaling pathway"/>
    <property type="evidence" value="ECO:0007669"/>
    <property type="project" value="UniProtKB-KW"/>
</dbReference>
<keyword evidence="8 11" id="KW-0010">Activator</keyword>
<evidence type="ECO:0000313" key="17">
    <source>
        <dbReference type="Proteomes" id="UP001058974"/>
    </source>
</evidence>
<dbReference type="GO" id="GO:0000160">
    <property type="term" value="P:phosphorelay signal transduction system"/>
    <property type="evidence" value="ECO:0007669"/>
    <property type="project" value="UniProtKB-KW"/>
</dbReference>
<keyword evidence="4" id="KW-0932">Cytokinin signaling pathway</keyword>
<feature type="region of interest" description="Disordered" evidence="13">
    <location>
        <begin position="201"/>
        <end position="225"/>
    </location>
</feature>
<dbReference type="SUPFAM" id="SSF52172">
    <property type="entry name" value="CheY-like"/>
    <property type="match status" value="2"/>
</dbReference>
<evidence type="ECO:0000256" key="6">
    <source>
        <dbReference type="ARBA" id="ARBA00023015"/>
    </source>
</evidence>
<keyword evidence="17" id="KW-1185">Reference proteome</keyword>
<dbReference type="Proteomes" id="UP001058974">
    <property type="component" value="Chromosome 6"/>
</dbReference>
<evidence type="ECO:0000256" key="8">
    <source>
        <dbReference type="ARBA" id="ARBA00023159"/>
    </source>
</evidence>
<comment type="similarity">
    <text evidence="2">Belongs to the ARR family. Type-B subfamily.</text>
</comment>
<feature type="domain" description="Response regulatory" evidence="14">
    <location>
        <begin position="32"/>
        <end position="187"/>
    </location>
</feature>
<comment type="caution">
    <text evidence="16">The sequence shown here is derived from an EMBL/GenBank/DDBJ whole genome shotgun (WGS) entry which is preliminary data.</text>
</comment>
<evidence type="ECO:0000256" key="11">
    <source>
        <dbReference type="PIRNR" id="PIRNR036392"/>
    </source>
</evidence>
<dbReference type="PROSITE" id="PS51294">
    <property type="entry name" value="HTH_MYB"/>
    <property type="match status" value="1"/>
</dbReference>
<evidence type="ECO:0000256" key="7">
    <source>
        <dbReference type="ARBA" id="ARBA00023125"/>
    </source>
</evidence>
<feature type="compositionally biased region" description="Low complexity" evidence="13">
    <location>
        <begin position="527"/>
        <end position="540"/>
    </location>
</feature>
<dbReference type="Gene3D" id="1.10.10.60">
    <property type="entry name" value="Homeodomain-like"/>
    <property type="match status" value="1"/>
</dbReference>
<dbReference type="GO" id="GO:0003700">
    <property type="term" value="F:DNA-binding transcription factor activity"/>
    <property type="evidence" value="ECO:0007669"/>
    <property type="project" value="UniProtKB-UniRule"/>
</dbReference>
<accession>A0A9D5A503</accession>
<dbReference type="SUPFAM" id="SSF46689">
    <property type="entry name" value="Homeodomain-like"/>
    <property type="match status" value="1"/>
</dbReference>
<dbReference type="PROSITE" id="PS50110">
    <property type="entry name" value="RESPONSE_REGULATORY"/>
    <property type="match status" value="1"/>
</dbReference>
<dbReference type="NCBIfam" id="TIGR01557">
    <property type="entry name" value="myb_SHAQKYF"/>
    <property type="match status" value="1"/>
</dbReference>
<evidence type="ECO:0000256" key="12">
    <source>
        <dbReference type="PROSITE-ProRule" id="PRU00169"/>
    </source>
</evidence>
<evidence type="ECO:0000256" key="1">
    <source>
        <dbReference type="ARBA" id="ARBA00004123"/>
    </source>
</evidence>
<dbReference type="Pfam" id="PF00249">
    <property type="entry name" value="Myb_DNA-binding"/>
    <property type="match status" value="1"/>
</dbReference>
<feature type="compositionally biased region" description="Low complexity" evidence="13">
    <location>
        <begin position="556"/>
        <end position="577"/>
    </location>
</feature>
<dbReference type="Gramene" id="Psat06G0128400-T1">
    <property type="protein sequence ID" value="KAI5394583.1"/>
    <property type="gene ID" value="KIW84_061284"/>
</dbReference>
<dbReference type="InterPro" id="IPR045279">
    <property type="entry name" value="ARR-like"/>
</dbReference>
<dbReference type="InterPro" id="IPR017930">
    <property type="entry name" value="Myb_dom"/>
</dbReference>
<dbReference type="InterPro" id="IPR006447">
    <property type="entry name" value="Myb_dom_plants"/>
</dbReference>
<evidence type="ECO:0000259" key="15">
    <source>
        <dbReference type="PROSITE" id="PS51294"/>
    </source>
</evidence>
<dbReference type="GO" id="GO:0003677">
    <property type="term" value="F:DNA binding"/>
    <property type="evidence" value="ECO:0007669"/>
    <property type="project" value="UniProtKB-KW"/>
</dbReference>
<keyword evidence="9 11" id="KW-0804">Transcription</keyword>
<dbReference type="SMART" id="SM00448">
    <property type="entry name" value="REC"/>
    <property type="match status" value="1"/>
</dbReference>
<keyword evidence="7 11" id="KW-0238">DNA-binding</keyword>
<feature type="compositionally biased region" description="Polar residues" evidence="13">
    <location>
        <begin position="541"/>
        <end position="555"/>
    </location>
</feature>
<feature type="modified residue" description="4-aspartylphosphate" evidence="12">
    <location>
        <position position="83"/>
    </location>
</feature>
<evidence type="ECO:0000256" key="5">
    <source>
        <dbReference type="ARBA" id="ARBA00023012"/>
    </source>
</evidence>
<dbReference type="PANTHER" id="PTHR43874:SF123">
    <property type="entry name" value="TWO-COMPONENT RESPONSE REGULATOR ARR14"/>
    <property type="match status" value="1"/>
</dbReference>
<evidence type="ECO:0000256" key="13">
    <source>
        <dbReference type="SAM" id="MobiDB-lite"/>
    </source>
</evidence>
<sequence>MPASLQKMAHSSTSSGGNYNGSAVSEFPAGLRVLVVDDDVTTLKIIERMSLRCHYRVTTCSEATVALKILRERKGCFDVVLSDVHMPDMDGYKLLEHVGLEMDLPVISKHLSLDCRITLVVDVSMLVSCFWYPFSVMLKIGFDLQTAVMSVDDRTSTVMKGIRHGACDYFIKPVRLEELRNIWQHVARKFLNEHKEHDDFGSIDDNDRNARGNDDNDNNSYVVGTTKGIVKEQKKRSNLKDEVDVELENDDLSTSKKARVVWSVELHQQFVSAVNQLGLDKAVPKRILELMNVTGLTRENVASHLQKFRLYLKRLSGVAQQQNGMLNRVPGTIESKLAATGRYDIETLVASGHVSPETLAALQAELLGHPVTNIMPTVDQTALVHASVHRPKHSRADDPTEAYGPPHVNFPSNSVNNFPQSIFKVDDSSSRYGAWPPSNTLGSVSRGRLGILNNNTVIDLLQHQQKHRHQQKQQHFPIHDQNRSINVQPSCMVVPAQSSDTFQAVNSVASVNKDCSFDRNAIIDYSQSSEKSNNSSSTSQYPGGNTKATSISPLMSSFSVGSSNSNIQQSQNSTSTSGATRSLPSHLPMVFRQVPYDIKSTDSLDQSCLRNLGFVGKANCVPSFENKIESSASDFSHRKVFMASNCNTVKEEPDLIRYPNVGHPALQNYPSHDHSSGFT</sequence>
<feature type="region of interest" description="Disordered" evidence="13">
    <location>
        <begin position="527"/>
        <end position="584"/>
    </location>
</feature>
<name>A0A9D5A503_PEA</name>
<dbReference type="GO" id="GO:0005634">
    <property type="term" value="C:nucleus"/>
    <property type="evidence" value="ECO:0007669"/>
    <property type="project" value="UniProtKB-SubCell"/>
</dbReference>
<keyword evidence="5 11" id="KW-0902">Two-component regulatory system</keyword>
<comment type="function">
    <text evidence="11">Transcriptional activator that binds specific DNA sequence.</text>
</comment>
<dbReference type="FunFam" id="1.10.10.60:FF:000007">
    <property type="entry name" value="Two-component response regulator"/>
    <property type="match status" value="1"/>
</dbReference>
<organism evidence="16 17">
    <name type="scientific">Pisum sativum</name>
    <name type="common">Garden pea</name>
    <name type="synonym">Lathyrus oleraceus</name>
    <dbReference type="NCBI Taxonomy" id="3888"/>
    <lineage>
        <taxon>Eukaryota</taxon>
        <taxon>Viridiplantae</taxon>
        <taxon>Streptophyta</taxon>
        <taxon>Embryophyta</taxon>
        <taxon>Tracheophyta</taxon>
        <taxon>Spermatophyta</taxon>
        <taxon>Magnoliopsida</taxon>
        <taxon>eudicotyledons</taxon>
        <taxon>Gunneridae</taxon>
        <taxon>Pentapetalae</taxon>
        <taxon>rosids</taxon>
        <taxon>fabids</taxon>
        <taxon>Fabales</taxon>
        <taxon>Fabaceae</taxon>
        <taxon>Papilionoideae</taxon>
        <taxon>50 kb inversion clade</taxon>
        <taxon>NPAAA clade</taxon>
        <taxon>Hologalegina</taxon>
        <taxon>IRL clade</taxon>
        <taxon>Fabeae</taxon>
        <taxon>Lathyrus</taxon>
    </lineage>
</organism>
<evidence type="ECO:0000259" key="14">
    <source>
        <dbReference type="PROSITE" id="PS50110"/>
    </source>
</evidence>
<proteinExistence type="inferred from homology"/>
<keyword evidence="10 11" id="KW-0539">Nucleus</keyword>
<dbReference type="InterPro" id="IPR011006">
    <property type="entry name" value="CheY-like_superfamily"/>
</dbReference>
<evidence type="ECO:0000256" key="9">
    <source>
        <dbReference type="ARBA" id="ARBA00023163"/>
    </source>
</evidence>
<dbReference type="InterPro" id="IPR001005">
    <property type="entry name" value="SANT/Myb"/>
</dbReference>
<dbReference type="InterPro" id="IPR009057">
    <property type="entry name" value="Homeodomain-like_sf"/>
</dbReference>
<dbReference type="Pfam" id="PF00072">
    <property type="entry name" value="Response_reg"/>
    <property type="match status" value="1"/>
</dbReference>
<reference evidence="16 17" key="1">
    <citation type="journal article" date="2022" name="Nat. Genet.">
        <title>Improved pea reference genome and pan-genome highlight genomic features and evolutionary characteristics.</title>
        <authorList>
            <person name="Yang T."/>
            <person name="Liu R."/>
            <person name="Luo Y."/>
            <person name="Hu S."/>
            <person name="Wang D."/>
            <person name="Wang C."/>
            <person name="Pandey M.K."/>
            <person name="Ge S."/>
            <person name="Xu Q."/>
            <person name="Li N."/>
            <person name="Li G."/>
            <person name="Huang Y."/>
            <person name="Saxena R.K."/>
            <person name="Ji Y."/>
            <person name="Li M."/>
            <person name="Yan X."/>
            <person name="He Y."/>
            <person name="Liu Y."/>
            <person name="Wang X."/>
            <person name="Xiang C."/>
            <person name="Varshney R.K."/>
            <person name="Ding H."/>
            <person name="Gao S."/>
            <person name="Zong X."/>
        </authorList>
    </citation>
    <scope>NUCLEOTIDE SEQUENCE [LARGE SCALE GENOMIC DNA]</scope>
    <source>
        <strain evidence="16 17">cv. Zhongwan 6</strain>
    </source>
</reference>
<gene>
    <name evidence="16" type="ORF">KIW84_061284</name>
</gene>
<feature type="domain" description="HTH myb-type" evidence="15">
    <location>
        <begin position="254"/>
        <end position="313"/>
    </location>
</feature>
<evidence type="ECO:0000256" key="2">
    <source>
        <dbReference type="ARBA" id="ARBA00006015"/>
    </source>
</evidence>
<keyword evidence="6 11" id="KW-0805">Transcription regulation</keyword>
<dbReference type="EMBL" id="JAMSHJ010000006">
    <property type="protein sequence ID" value="KAI5394583.1"/>
    <property type="molecule type" value="Genomic_DNA"/>
</dbReference>
<evidence type="ECO:0000256" key="10">
    <source>
        <dbReference type="ARBA" id="ARBA00023242"/>
    </source>
</evidence>
<comment type="subcellular location">
    <subcellularLocation>
        <location evidence="1 11">Nucleus</location>
    </subcellularLocation>
</comment>
<keyword evidence="3 12" id="KW-0597">Phosphoprotein</keyword>
<dbReference type="AlphaFoldDB" id="A0A9D5A503"/>
<dbReference type="CDD" id="cd17584">
    <property type="entry name" value="REC_typeB_ARR-like"/>
    <property type="match status" value="1"/>
</dbReference>
<feature type="compositionally biased region" description="Basic and acidic residues" evidence="13">
    <location>
        <begin position="201"/>
        <end position="214"/>
    </location>
</feature>
<protein>
    <recommendedName>
        <fullName evidence="11">Two-component response regulator</fullName>
    </recommendedName>
</protein>
<dbReference type="InterPro" id="IPR001789">
    <property type="entry name" value="Sig_transdc_resp-reg_receiver"/>
</dbReference>